<evidence type="ECO:0000313" key="12">
    <source>
        <dbReference type="Proteomes" id="UP001302367"/>
    </source>
</evidence>
<dbReference type="GO" id="GO:0004146">
    <property type="term" value="F:dihydrofolate reductase activity"/>
    <property type="evidence" value="ECO:0007669"/>
    <property type="project" value="UniProtKB-EC"/>
</dbReference>
<dbReference type="InterPro" id="IPR024072">
    <property type="entry name" value="DHFR-like_dom_sf"/>
</dbReference>
<comment type="similarity">
    <text evidence="7">Belongs to the dihydrofolate reductase family.</text>
</comment>
<evidence type="ECO:0000313" key="11">
    <source>
        <dbReference type="Proteomes" id="UP000230605"/>
    </source>
</evidence>
<keyword evidence="4" id="KW-0554">One-carbon metabolism</keyword>
<dbReference type="GO" id="GO:0046654">
    <property type="term" value="P:tetrahydrofolate biosynthetic process"/>
    <property type="evidence" value="ECO:0007669"/>
    <property type="project" value="UniProtKB-UniPathway"/>
</dbReference>
<dbReference type="Pfam" id="PF00186">
    <property type="entry name" value="DHFR_1"/>
    <property type="match status" value="1"/>
</dbReference>
<protein>
    <recommendedName>
        <fullName evidence="3">Dihydrofolate reductase</fullName>
        <ecNumber evidence="2">1.5.1.3</ecNumber>
    </recommendedName>
</protein>
<dbReference type="GO" id="GO:0006730">
    <property type="term" value="P:one-carbon metabolic process"/>
    <property type="evidence" value="ECO:0007669"/>
    <property type="project" value="UniProtKB-KW"/>
</dbReference>
<dbReference type="Proteomes" id="UP000230605">
    <property type="component" value="Chromosome 6"/>
</dbReference>
<evidence type="ECO:0000313" key="9">
    <source>
        <dbReference type="EMBL" id="PIA95069.1"/>
    </source>
</evidence>
<accession>A0A2G5HRA4</accession>
<dbReference type="InterPro" id="IPR001796">
    <property type="entry name" value="DHFR_dom"/>
</dbReference>
<dbReference type="GO" id="GO:0005739">
    <property type="term" value="C:mitochondrion"/>
    <property type="evidence" value="ECO:0007669"/>
    <property type="project" value="TreeGrafter"/>
</dbReference>
<sequence>MAESMSLTQIPLTIIVAATTKNGIGRAGGLPWPMLKKDMAYFARVTKRVPVPKDTGSLQSDKLKETMLSGTRQNLVIMGRKTWESIPPKFRPLKDRTHIVISSQDRASLQPIPDDVVVASDILSGLQTLEESIKAGKSLPVGRAFVIGGSSIYKAALELPQLQRILLTRIEKDYDCDTFFPIGLGKGQESSGEWRCATHEELRNFVQEEIEENPVQQESGEDLVSLHFQLFERTA</sequence>
<dbReference type="GO" id="GO:0050661">
    <property type="term" value="F:NADP binding"/>
    <property type="evidence" value="ECO:0007669"/>
    <property type="project" value="InterPro"/>
</dbReference>
<dbReference type="InterPro" id="IPR012259">
    <property type="entry name" value="DHFR"/>
</dbReference>
<reference evidence="9 11" key="1">
    <citation type="submission" date="2015-10" db="EMBL/GenBank/DDBJ databases">
        <title>The cercosporin biosynthetic gene cluster was horizontally transferred to several fungal lineages and shown to be expanded in Cercospora beticola based on microsynteny with recipient genomes.</title>
        <authorList>
            <person name="De Jonge R."/>
            <person name="Ebert M.K."/>
            <person name="Suttle J.C."/>
            <person name="Jurick Ii W.M."/>
            <person name="Secor G.A."/>
            <person name="Thomma B.P."/>
            <person name="Van De Peer Y."/>
            <person name="Bolton M.D."/>
        </authorList>
    </citation>
    <scope>NUCLEOTIDE SEQUENCE [LARGE SCALE GENOMIC DNA]</scope>
    <source>
        <strain evidence="9 11">09-40</strain>
    </source>
</reference>
<evidence type="ECO:0000256" key="2">
    <source>
        <dbReference type="ARBA" id="ARBA00012856"/>
    </source>
</evidence>
<dbReference type="Proteomes" id="UP001302367">
    <property type="component" value="Chromosome 6"/>
</dbReference>
<dbReference type="UniPathway" id="UPA00077">
    <property type="reaction ID" value="UER00158"/>
</dbReference>
<evidence type="ECO:0000256" key="5">
    <source>
        <dbReference type="ARBA" id="ARBA00022857"/>
    </source>
</evidence>
<dbReference type="PANTHER" id="PTHR48069">
    <property type="entry name" value="DIHYDROFOLATE REDUCTASE"/>
    <property type="match status" value="1"/>
</dbReference>
<dbReference type="CDD" id="cd00209">
    <property type="entry name" value="DHFR"/>
    <property type="match status" value="1"/>
</dbReference>
<dbReference type="AlphaFoldDB" id="A0A2G5HRA4"/>
<evidence type="ECO:0000256" key="3">
    <source>
        <dbReference type="ARBA" id="ARBA00018886"/>
    </source>
</evidence>
<evidence type="ECO:0000256" key="4">
    <source>
        <dbReference type="ARBA" id="ARBA00022563"/>
    </source>
</evidence>
<dbReference type="EMBL" id="CP134189">
    <property type="protein sequence ID" value="WPB05429.1"/>
    <property type="molecule type" value="Genomic_DNA"/>
</dbReference>
<proteinExistence type="inferred from homology"/>
<dbReference type="EC" id="1.5.1.3" evidence="2"/>
<dbReference type="GO" id="GO:0046655">
    <property type="term" value="P:folic acid metabolic process"/>
    <property type="evidence" value="ECO:0007669"/>
    <property type="project" value="TreeGrafter"/>
</dbReference>
<evidence type="ECO:0000259" key="8">
    <source>
        <dbReference type="PROSITE" id="PS51330"/>
    </source>
</evidence>
<evidence type="ECO:0000256" key="1">
    <source>
        <dbReference type="ARBA" id="ARBA00004903"/>
    </source>
</evidence>
<organism evidence="9 11">
    <name type="scientific">Cercospora beticola</name>
    <name type="common">Sugarbeet leaf spot fungus</name>
    <dbReference type="NCBI Taxonomy" id="122368"/>
    <lineage>
        <taxon>Eukaryota</taxon>
        <taxon>Fungi</taxon>
        <taxon>Dikarya</taxon>
        <taxon>Ascomycota</taxon>
        <taxon>Pezizomycotina</taxon>
        <taxon>Dothideomycetes</taxon>
        <taxon>Dothideomycetidae</taxon>
        <taxon>Mycosphaerellales</taxon>
        <taxon>Mycosphaerellaceae</taxon>
        <taxon>Cercospora</taxon>
    </lineage>
</organism>
<name>A0A2G5HRA4_CERBT</name>
<dbReference type="EMBL" id="LKMD01000104">
    <property type="protein sequence ID" value="PIA95069.1"/>
    <property type="molecule type" value="Genomic_DNA"/>
</dbReference>
<evidence type="ECO:0000313" key="10">
    <source>
        <dbReference type="EMBL" id="WPB05429.1"/>
    </source>
</evidence>
<dbReference type="PRINTS" id="PR00070">
    <property type="entry name" value="DHFR"/>
</dbReference>
<dbReference type="PANTHER" id="PTHR48069:SF3">
    <property type="entry name" value="DIHYDROFOLATE REDUCTASE"/>
    <property type="match status" value="1"/>
</dbReference>
<feature type="domain" description="DHFR" evidence="8">
    <location>
        <begin position="11"/>
        <end position="233"/>
    </location>
</feature>
<dbReference type="OrthoDB" id="414698at2759"/>
<dbReference type="PROSITE" id="PS00075">
    <property type="entry name" value="DHFR_1"/>
    <property type="match status" value="1"/>
</dbReference>
<evidence type="ECO:0000256" key="6">
    <source>
        <dbReference type="ARBA" id="ARBA00023002"/>
    </source>
</evidence>
<reference evidence="10 12" key="2">
    <citation type="submission" date="2023-09" db="EMBL/GenBank/DDBJ databases">
        <title>Complete-Gapless Cercospora beticola genome.</title>
        <authorList>
            <person name="Wyatt N.A."/>
            <person name="Spanner R.E."/>
            <person name="Bolton M.D."/>
        </authorList>
    </citation>
    <scope>NUCLEOTIDE SEQUENCE [LARGE SCALE GENOMIC DNA]</scope>
    <source>
        <strain evidence="10">Cb09-40</strain>
    </source>
</reference>
<comment type="pathway">
    <text evidence="1">Cofactor biosynthesis; tetrahydrofolate biosynthesis; 5,6,7,8-tetrahydrofolate from 7,8-dihydrofolate: step 1/1.</text>
</comment>
<dbReference type="Gene3D" id="3.40.430.10">
    <property type="entry name" value="Dihydrofolate Reductase, subunit A"/>
    <property type="match status" value="1"/>
</dbReference>
<dbReference type="PROSITE" id="PS51330">
    <property type="entry name" value="DHFR_2"/>
    <property type="match status" value="1"/>
</dbReference>
<dbReference type="GO" id="GO:0046452">
    <property type="term" value="P:dihydrofolate metabolic process"/>
    <property type="evidence" value="ECO:0007669"/>
    <property type="project" value="TreeGrafter"/>
</dbReference>
<dbReference type="InterPro" id="IPR017925">
    <property type="entry name" value="DHFR_CS"/>
</dbReference>
<keyword evidence="12" id="KW-1185">Reference proteome</keyword>
<gene>
    <name evidence="9" type="ORF">CB0940_08838</name>
    <name evidence="10" type="ORF">RHO25_010081</name>
</gene>
<dbReference type="SUPFAM" id="SSF53597">
    <property type="entry name" value="Dihydrofolate reductase-like"/>
    <property type="match status" value="1"/>
</dbReference>
<keyword evidence="6" id="KW-0560">Oxidoreductase</keyword>
<keyword evidence="5" id="KW-0521">NADP</keyword>
<evidence type="ECO:0000256" key="7">
    <source>
        <dbReference type="RuleBase" id="RU004474"/>
    </source>
</evidence>